<organism evidence="3 4">
    <name type="scientific">Paenibacillus lactis</name>
    <dbReference type="NCBI Taxonomy" id="228574"/>
    <lineage>
        <taxon>Bacteria</taxon>
        <taxon>Bacillati</taxon>
        <taxon>Bacillota</taxon>
        <taxon>Bacilli</taxon>
        <taxon>Bacillales</taxon>
        <taxon>Paenibacillaceae</taxon>
        <taxon>Paenibacillus</taxon>
    </lineage>
</organism>
<reference evidence="3 4" key="1">
    <citation type="submission" date="2021-03" db="EMBL/GenBank/DDBJ databases">
        <title>Genomic Encyclopedia of Type Strains, Phase IV (KMG-IV): sequencing the most valuable type-strain genomes for metagenomic binning, comparative biology and taxonomic classification.</title>
        <authorList>
            <person name="Goeker M."/>
        </authorList>
    </citation>
    <scope>NUCLEOTIDE SEQUENCE [LARGE SCALE GENOMIC DNA]</scope>
    <source>
        <strain evidence="3 4">DSM 15596</strain>
    </source>
</reference>
<proteinExistence type="predicted"/>
<feature type="chain" id="PRO_5045993819" description="Copper amine oxidase-like N-terminal domain-containing protein" evidence="1">
    <location>
        <begin position="37"/>
        <end position="643"/>
    </location>
</feature>
<dbReference type="SUPFAM" id="SSF55383">
    <property type="entry name" value="Copper amine oxidase, domain N"/>
    <property type="match status" value="1"/>
</dbReference>
<dbReference type="GeneID" id="95402106"/>
<keyword evidence="4" id="KW-1185">Reference proteome</keyword>
<evidence type="ECO:0000259" key="2">
    <source>
        <dbReference type="Pfam" id="PF07833"/>
    </source>
</evidence>
<keyword evidence="1" id="KW-0732">Signal</keyword>
<dbReference type="InterPro" id="IPR012854">
    <property type="entry name" value="Cu_amine_oxidase-like_N"/>
</dbReference>
<comment type="caution">
    <text evidence="3">The sequence shown here is derived from an EMBL/GenBank/DDBJ whole genome shotgun (WGS) entry which is preliminary data.</text>
</comment>
<evidence type="ECO:0000313" key="4">
    <source>
        <dbReference type="Proteomes" id="UP000706926"/>
    </source>
</evidence>
<sequence>MIKGERTGISRGLRKMAVGALSSAVLLAALSIPAWGDAASEKRVLTIQSGSSKASVNGNAYEIAKPVVKQGVLMVPLSVFKKAFGTEIRLEGENRVRLLQGPHTVVLVIDNKTAWIDGKKVQLPAAPTMVSGTLMVPLRNVASGIGAKVTSAQGKLSISLTVTDKEEKSDEDAINTSNGKTRIGNSYYGWSINYPSWMMVGRGSDDESGTAFNDTTGRYYLEVHVTPQEVELDTDDLLEQLVKEVEASGDIVLHEEKVEAGALPYARIVSRDVDGVLWESRQYYDNKKLYELYFADAEAVHYRDMDKHAGLLGSFRTSYNGSDKSLKDISTVVNGLREAGNAEYGIRLMVPAGWQIDNREMLYGAEKQGYLSVSVTSAPAGANGTLAAWAQRLQDWFAESFVKDAYQIIGVTPVEISGVRGQVQEVRYTYGDKWITEYEVMVQKNGYRYYLEYAVPEGQEATAASWKKVLESVEIDYEAVPENFGRIGEEGFLTDKTRMSAKSSRTYRYHIDIPKYWEPVRDQFEQENIEYAFAGGRFELAVQQDTTAEYVVSQLKRYYNEAASVPGASLKLLGIEQMTVAGVPAVSFNVHQVKNGIEYTTRELVFENGGNTYTIITTLNDANATEAQQAALERTLSSFEFVK</sequence>
<name>A0ABS4F3Z3_9BACL</name>
<feature type="signal peptide" evidence="1">
    <location>
        <begin position="1"/>
        <end position="36"/>
    </location>
</feature>
<protein>
    <recommendedName>
        <fullName evidence="2">Copper amine oxidase-like N-terminal domain-containing protein</fullName>
    </recommendedName>
</protein>
<dbReference type="Gene3D" id="3.30.457.10">
    <property type="entry name" value="Copper amine oxidase-like, N-terminal domain"/>
    <property type="match status" value="1"/>
</dbReference>
<gene>
    <name evidence="3" type="ORF">J2Z18_000043</name>
</gene>
<dbReference type="EMBL" id="JAGGKI010000001">
    <property type="protein sequence ID" value="MBP1890974.1"/>
    <property type="molecule type" value="Genomic_DNA"/>
</dbReference>
<dbReference type="Proteomes" id="UP000706926">
    <property type="component" value="Unassembled WGS sequence"/>
</dbReference>
<accession>A0ABS4F3Z3</accession>
<dbReference type="Pfam" id="PF07833">
    <property type="entry name" value="Cu_amine_oxidN1"/>
    <property type="match status" value="1"/>
</dbReference>
<dbReference type="Gene3D" id="3.40.1000.10">
    <property type="entry name" value="Mog1/PsbP, alpha/beta/alpha sandwich"/>
    <property type="match status" value="2"/>
</dbReference>
<evidence type="ECO:0000313" key="3">
    <source>
        <dbReference type="EMBL" id="MBP1890974.1"/>
    </source>
</evidence>
<dbReference type="InterPro" id="IPR036582">
    <property type="entry name" value="Mao_N_sf"/>
</dbReference>
<evidence type="ECO:0000256" key="1">
    <source>
        <dbReference type="SAM" id="SignalP"/>
    </source>
</evidence>
<feature type="domain" description="Copper amine oxidase-like N-terminal" evidence="2">
    <location>
        <begin position="56"/>
        <end position="158"/>
    </location>
</feature>
<dbReference type="RefSeq" id="WP_210093975.1">
    <property type="nucleotide sequence ID" value="NZ_BOSA01000010.1"/>
</dbReference>